<dbReference type="Pfam" id="PF17418">
    <property type="entry name" value="SdpA"/>
    <property type="match status" value="1"/>
</dbReference>
<gene>
    <name evidence="2" type="ORF">DEF24_19450</name>
</gene>
<dbReference type="EMBL" id="QEIN01000170">
    <property type="protein sequence ID" value="RCV54267.1"/>
    <property type="molecule type" value="Genomic_DNA"/>
</dbReference>
<evidence type="ECO:0000313" key="3">
    <source>
        <dbReference type="Proteomes" id="UP000253318"/>
    </source>
</evidence>
<dbReference type="NCBIfam" id="TIGR04034">
    <property type="entry name" value="export_SdpA"/>
    <property type="match status" value="1"/>
</dbReference>
<dbReference type="InterPro" id="IPR023902">
    <property type="entry name" value="Sporulation_SdpA"/>
</dbReference>
<accession>A0A368T1N0</accession>
<comment type="caution">
    <text evidence="2">The sequence shown here is derived from an EMBL/GenBank/DDBJ whole genome shotgun (WGS) entry which is preliminary data.</text>
</comment>
<dbReference type="AlphaFoldDB" id="A0A368T1N0"/>
<evidence type="ECO:0008006" key="4">
    <source>
        <dbReference type="Google" id="ProtNLM"/>
    </source>
</evidence>
<evidence type="ECO:0000313" key="2">
    <source>
        <dbReference type="EMBL" id="RCV54267.1"/>
    </source>
</evidence>
<proteinExistence type="predicted"/>
<keyword evidence="3" id="KW-1185">Reference proteome</keyword>
<dbReference type="OrthoDB" id="799068at2"/>
<name>A0A368T1N0_9ACTN</name>
<keyword evidence="1" id="KW-1133">Transmembrane helix</keyword>
<keyword evidence="1" id="KW-0812">Transmembrane</keyword>
<reference evidence="2 3" key="1">
    <citation type="submission" date="2018-04" db="EMBL/GenBank/DDBJ databases">
        <title>Novel actinobacteria from marine sediment.</title>
        <authorList>
            <person name="Ng Z.Y."/>
            <person name="Tan G.Y.A."/>
        </authorList>
    </citation>
    <scope>NUCLEOTIDE SEQUENCE [LARGE SCALE GENOMIC DNA]</scope>
    <source>
        <strain evidence="2 3">TPS81</strain>
    </source>
</reference>
<dbReference type="Proteomes" id="UP000253318">
    <property type="component" value="Unassembled WGS sequence"/>
</dbReference>
<organism evidence="2 3">
    <name type="scientific">Marinitenerispora sediminis</name>
    <dbReference type="NCBI Taxonomy" id="1931232"/>
    <lineage>
        <taxon>Bacteria</taxon>
        <taxon>Bacillati</taxon>
        <taxon>Actinomycetota</taxon>
        <taxon>Actinomycetes</taxon>
        <taxon>Streptosporangiales</taxon>
        <taxon>Nocardiopsidaceae</taxon>
        <taxon>Marinitenerispora</taxon>
    </lineage>
</organism>
<keyword evidence="1" id="KW-0472">Membrane</keyword>
<sequence length="197" mass="20595">MGAPRGVAAEGGEPSPAARRAFTLGGAAVVALVLLVLLASVPNTVAAGGGPLRLVGELAPQGWAFFTGSPREPALLVYQQVDGEWRRVSSSSGGEPRRLFGLDRTTRTERHEIQSLAWESRDAAWTPCDRASVAACLPDESAPVASVPAGGSEPRFCGPVALVRQEPVPWDRARTTEEMPPSLKILHVGCPASPQGG</sequence>
<protein>
    <recommendedName>
        <fullName evidence="4">SdpA family antimicrobial peptide system protein</fullName>
    </recommendedName>
</protein>
<feature type="transmembrane region" description="Helical" evidence="1">
    <location>
        <begin position="21"/>
        <end position="41"/>
    </location>
</feature>
<evidence type="ECO:0000256" key="1">
    <source>
        <dbReference type="SAM" id="Phobius"/>
    </source>
</evidence>